<dbReference type="GO" id="GO:0020037">
    <property type="term" value="F:heme binding"/>
    <property type="evidence" value="ECO:0007669"/>
    <property type="project" value="InterPro"/>
</dbReference>
<sequence length="117" mass="13217">MPTPAPPNSNSAKGSKPFWHATQLTLELVAIWAAYLRAVKEIMRFYSLVDRIATKDDVIKPYIDKQVKSHDDRNGVVPGVWANVLTFSGKPHNCIGFRFALVEIKALLFTLIRAFEF</sequence>
<evidence type="ECO:0008006" key="3">
    <source>
        <dbReference type="Google" id="ProtNLM"/>
    </source>
</evidence>
<organism evidence="1 2">
    <name type="scientific">Mycena maculata</name>
    <dbReference type="NCBI Taxonomy" id="230809"/>
    <lineage>
        <taxon>Eukaryota</taxon>
        <taxon>Fungi</taxon>
        <taxon>Dikarya</taxon>
        <taxon>Basidiomycota</taxon>
        <taxon>Agaricomycotina</taxon>
        <taxon>Agaricomycetes</taxon>
        <taxon>Agaricomycetidae</taxon>
        <taxon>Agaricales</taxon>
        <taxon>Marasmiineae</taxon>
        <taxon>Mycenaceae</taxon>
        <taxon>Mycena</taxon>
    </lineage>
</organism>
<dbReference type="GO" id="GO:0016705">
    <property type="term" value="F:oxidoreductase activity, acting on paired donors, with incorporation or reduction of molecular oxygen"/>
    <property type="evidence" value="ECO:0007669"/>
    <property type="project" value="InterPro"/>
</dbReference>
<reference evidence="1" key="1">
    <citation type="submission" date="2023-03" db="EMBL/GenBank/DDBJ databases">
        <title>Massive genome expansion in bonnet fungi (Mycena s.s.) driven by repeated elements and novel gene families across ecological guilds.</title>
        <authorList>
            <consortium name="Lawrence Berkeley National Laboratory"/>
            <person name="Harder C.B."/>
            <person name="Miyauchi S."/>
            <person name="Viragh M."/>
            <person name="Kuo A."/>
            <person name="Thoen E."/>
            <person name="Andreopoulos B."/>
            <person name="Lu D."/>
            <person name="Skrede I."/>
            <person name="Drula E."/>
            <person name="Henrissat B."/>
            <person name="Morin E."/>
            <person name="Kohler A."/>
            <person name="Barry K."/>
            <person name="LaButti K."/>
            <person name="Morin E."/>
            <person name="Salamov A."/>
            <person name="Lipzen A."/>
            <person name="Mereny Z."/>
            <person name="Hegedus B."/>
            <person name="Baldrian P."/>
            <person name="Stursova M."/>
            <person name="Weitz H."/>
            <person name="Taylor A."/>
            <person name="Grigoriev I.V."/>
            <person name="Nagy L.G."/>
            <person name="Martin F."/>
            <person name="Kauserud H."/>
        </authorList>
    </citation>
    <scope>NUCLEOTIDE SEQUENCE</scope>
    <source>
        <strain evidence="1">CBHHK188m</strain>
    </source>
</reference>
<evidence type="ECO:0000313" key="2">
    <source>
        <dbReference type="Proteomes" id="UP001215280"/>
    </source>
</evidence>
<accession>A0AAD7HNF2</accession>
<dbReference type="AlphaFoldDB" id="A0AAD7HNF2"/>
<proteinExistence type="predicted"/>
<dbReference type="Gene3D" id="1.10.630.10">
    <property type="entry name" value="Cytochrome P450"/>
    <property type="match status" value="1"/>
</dbReference>
<dbReference type="EMBL" id="JARJLG010000237">
    <property type="protein sequence ID" value="KAJ7724577.1"/>
    <property type="molecule type" value="Genomic_DNA"/>
</dbReference>
<dbReference type="Pfam" id="PF00067">
    <property type="entry name" value="p450"/>
    <property type="match status" value="1"/>
</dbReference>
<name>A0AAD7HNF2_9AGAR</name>
<dbReference type="InterPro" id="IPR001128">
    <property type="entry name" value="Cyt_P450"/>
</dbReference>
<protein>
    <recommendedName>
        <fullName evidence="3">Cytochrome P450</fullName>
    </recommendedName>
</protein>
<dbReference type="GO" id="GO:0004497">
    <property type="term" value="F:monooxygenase activity"/>
    <property type="evidence" value="ECO:0007669"/>
    <property type="project" value="InterPro"/>
</dbReference>
<dbReference type="Proteomes" id="UP001215280">
    <property type="component" value="Unassembled WGS sequence"/>
</dbReference>
<gene>
    <name evidence="1" type="ORF">DFH07DRAFT_1003726</name>
</gene>
<comment type="caution">
    <text evidence="1">The sequence shown here is derived from an EMBL/GenBank/DDBJ whole genome shotgun (WGS) entry which is preliminary data.</text>
</comment>
<keyword evidence="2" id="KW-1185">Reference proteome</keyword>
<evidence type="ECO:0000313" key="1">
    <source>
        <dbReference type="EMBL" id="KAJ7724577.1"/>
    </source>
</evidence>
<dbReference type="SUPFAM" id="SSF48264">
    <property type="entry name" value="Cytochrome P450"/>
    <property type="match status" value="1"/>
</dbReference>
<dbReference type="GO" id="GO:0005506">
    <property type="term" value="F:iron ion binding"/>
    <property type="evidence" value="ECO:0007669"/>
    <property type="project" value="InterPro"/>
</dbReference>
<dbReference type="InterPro" id="IPR036396">
    <property type="entry name" value="Cyt_P450_sf"/>
</dbReference>